<dbReference type="Pfam" id="PF01061">
    <property type="entry name" value="ABC2_membrane"/>
    <property type="match status" value="1"/>
</dbReference>
<feature type="transmembrane region" description="Helical" evidence="6">
    <location>
        <begin position="173"/>
        <end position="193"/>
    </location>
</feature>
<dbReference type="Proteomes" id="UP000253303">
    <property type="component" value="Unassembled WGS sequence"/>
</dbReference>
<dbReference type="RefSeq" id="WP_113982586.1">
    <property type="nucleotide sequence ID" value="NZ_QMEY01000009.1"/>
</dbReference>
<dbReference type="InterPro" id="IPR013525">
    <property type="entry name" value="ABC2_TM"/>
</dbReference>
<evidence type="ECO:0000256" key="5">
    <source>
        <dbReference type="ARBA" id="ARBA00023251"/>
    </source>
</evidence>
<evidence type="ECO:0000256" key="6">
    <source>
        <dbReference type="RuleBase" id="RU361157"/>
    </source>
</evidence>
<feature type="domain" description="ABC transmembrane type-2" evidence="7">
    <location>
        <begin position="29"/>
        <end position="254"/>
    </location>
</feature>
<dbReference type="GO" id="GO:0140359">
    <property type="term" value="F:ABC-type transporter activity"/>
    <property type="evidence" value="ECO:0007669"/>
    <property type="project" value="InterPro"/>
</dbReference>
<dbReference type="EMBL" id="QMEY01000009">
    <property type="protein sequence ID" value="RBQ17985.1"/>
    <property type="molecule type" value="Genomic_DNA"/>
</dbReference>
<dbReference type="OrthoDB" id="670210at2"/>
<feature type="transmembrane region" description="Helical" evidence="6">
    <location>
        <begin position="59"/>
        <end position="83"/>
    </location>
</feature>
<feature type="transmembrane region" description="Helical" evidence="6">
    <location>
        <begin position="230"/>
        <end position="252"/>
    </location>
</feature>
<dbReference type="PROSITE" id="PS51012">
    <property type="entry name" value="ABC_TM2"/>
    <property type="match status" value="1"/>
</dbReference>
<comment type="subcellular location">
    <subcellularLocation>
        <location evidence="6">Cell membrane</location>
        <topology evidence="6">Multi-pass membrane protein</topology>
    </subcellularLocation>
    <subcellularLocation>
        <location evidence="1">Membrane</location>
        <topology evidence="1">Multi-pass membrane protein</topology>
    </subcellularLocation>
</comment>
<dbReference type="InterPro" id="IPR000412">
    <property type="entry name" value="ABC_2_transport"/>
</dbReference>
<dbReference type="PANTHER" id="PTHR43229:SF2">
    <property type="entry name" value="NODULATION PROTEIN J"/>
    <property type="match status" value="1"/>
</dbReference>
<evidence type="ECO:0000313" key="8">
    <source>
        <dbReference type="EMBL" id="RBQ17985.1"/>
    </source>
</evidence>
<keyword evidence="4 6" id="KW-0472">Membrane</keyword>
<keyword evidence="3 6" id="KW-1133">Transmembrane helix</keyword>
<keyword evidence="2 6" id="KW-0812">Transmembrane</keyword>
<keyword evidence="6" id="KW-1003">Cell membrane</keyword>
<comment type="similarity">
    <text evidence="6">Belongs to the ABC-2 integral membrane protein family.</text>
</comment>
<evidence type="ECO:0000256" key="1">
    <source>
        <dbReference type="ARBA" id="ARBA00004141"/>
    </source>
</evidence>
<accession>A0A366LVL0</accession>
<evidence type="ECO:0000256" key="3">
    <source>
        <dbReference type="ARBA" id="ARBA00022989"/>
    </source>
</evidence>
<feature type="transmembrane region" description="Helical" evidence="6">
    <location>
        <begin position="139"/>
        <end position="166"/>
    </location>
</feature>
<evidence type="ECO:0000259" key="7">
    <source>
        <dbReference type="PROSITE" id="PS51012"/>
    </source>
</evidence>
<evidence type="ECO:0000256" key="2">
    <source>
        <dbReference type="ARBA" id="ARBA00022692"/>
    </source>
</evidence>
<name>A0A366LVL0_9ACTN</name>
<keyword evidence="6" id="KW-0813">Transport</keyword>
<reference evidence="8 9" key="1">
    <citation type="submission" date="2018-06" db="EMBL/GenBank/DDBJ databases">
        <title>Sphaerisporangium craniellae sp. nov., isolated from a marine sponge in the South China Sea.</title>
        <authorList>
            <person name="Li L."/>
        </authorList>
    </citation>
    <scope>NUCLEOTIDE SEQUENCE [LARGE SCALE GENOMIC DNA]</scope>
    <source>
        <strain evidence="8 9">LHW63015</strain>
    </source>
</reference>
<dbReference type="AlphaFoldDB" id="A0A366LVL0"/>
<dbReference type="InterPro" id="IPR047817">
    <property type="entry name" value="ABC2_TM_bact-type"/>
</dbReference>
<gene>
    <name evidence="8" type="ORF">DP939_21675</name>
</gene>
<evidence type="ECO:0000256" key="4">
    <source>
        <dbReference type="ARBA" id="ARBA00023136"/>
    </source>
</evidence>
<feature type="transmembrane region" description="Helical" evidence="6">
    <location>
        <begin position="104"/>
        <end position="133"/>
    </location>
</feature>
<protein>
    <recommendedName>
        <fullName evidence="6">Transport permease protein</fullName>
    </recommendedName>
</protein>
<keyword evidence="5" id="KW-0046">Antibiotic resistance</keyword>
<comment type="caution">
    <text evidence="8">The sequence shown here is derived from an EMBL/GenBank/DDBJ whole genome shotgun (WGS) entry which is preliminary data.</text>
</comment>
<proteinExistence type="inferred from homology"/>
<dbReference type="PANTHER" id="PTHR43229">
    <property type="entry name" value="NODULATION PROTEIN J"/>
    <property type="match status" value="1"/>
</dbReference>
<evidence type="ECO:0000313" key="9">
    <source>
        <dbReference type="Proteomes" id="UP000253303"/>
    </source>
</evidence>
<dbReference type="InterPro" id="IPR051784">
    <property type="entry name" value="Nod_factor_ABC_transporter"/>
</dbReference>
<keyword evidence="9" id="KW-1185">Reference proteome</keyword>
<organism evidence="8 9">
    <name type="scientific">Spongiactinospora rosea</name>
    <dbReference type="NCBI Taxonomy" id="2248750"/>
    <lineage>
        <taxon>Bacteria</taxon>
        <taxon>Bacillati</taxon>
        <taxon>Actinomycetota</taxon>
        <taxon>Actinomycetes</taxon>
        <taxon>Streptosporangiales</taxon>
        <taxon>Streptosporangiaceae</taxon>
        <taxon>Spongiactinospora</taxon>
    </lineage>
</organism>
<dbReference type="GO" id="GO:0043190">
    <property type="term" value="C:ATP-binding cassette (ABC) transporter complex"/>
    <property type="evidence" value="ECO:0007669"/>
    <property type="project" value="InterPro"/>
</dbReference>
<dbReference type="PIRSF" id="PIRSF006648">
    <property type="entry name" value="DrrB"/>
    <property type="match status" value="1"/>
</dbReference>
<dbReference type="GO" id="GO:0046677">
    <property type="term" value="P:response to antibiotic"/>
    <property type="evidence" value="ECO:0007669"/>
    <property type="project" value="UniProtKB-KW"/>
</dbReference>
<feature type="transmembrane region" description="Helical" evidence="6">
    <location>
        <begin position="31"/>
        <end position="53"/>
    </location>
</feature>
<sequence>MSDLAIRPARAHWPTMAARCLRLSLRGVDALIIALLLPVILMLVFVFLFGGAIQTGTAYVTYVLPAVLVLCAGYGASLTAVGLSQDIKDGIIDRFRSMDVGGPAIMAGHVLASTARNVLSLVLVFGAAFAIGFRPSAGLAGWLLAAGLLLAFVVAMSWLSAAVGLLARSPEAAGGFGFLMLFLPYMSSGFVPIETMPEAIRGFATHQPVTPIIDSVRGLMLGQSVGTRPMVALAWCAGILVVSVALSGVLFARRTAR</sequence>